<gene>
    <name evidence="1" type="ORF">HAX54_013245</name>
</gene>
<name>A0ABS8Y302_DATST</name>
<sequence>MPRAPPSLISAMIFKVKYNTPSKQSEKPTTNDLGLFLHLLLSKARRWTDEIKEQDSDDERIGVVNDNENIAGHECRINVQRTEIFASPVNPMAPAFYTYKF</sequence>
<dbReference type="Proteomes" id="UP000823775">
    <property type="component" value="Unassembled WGS sequence"/>
</dbReference>
<evidence type="ECO:0000313" key="2">
    <source>
        <dbReference type="Proteomes" id="UP000823775"/>
    </source>
</evidence>
<reference evidence="1 2" key="1">
    <citation type="journal article" date="2021" name="BMC Genomics">
        <title>Datura genome reveals duplications of psychoactive alkaloid biosynthetic genes and high mutation rate following tissue culture.</title>
        <authorList>
            <person name="Rajewski A."/>
            <person name="Carter-House D."/>
            <person name="Stajich J."/>
            <person name="Litt A."/>
        </authorList>
    </citation>
    <scope>NUCLEOTIDE SEQUENCE [LARGE SCALE GENOMIC DNA]</scope>
    <source>
        <strain evidence="1">AR-01</strain>
    </source>
</reference>
<comment type="caution">
    <text evidence="1">The sequence shown here is derived from an EMBL/GenBank/DDBJ whole genome shotgun (WGS) entry which is preliminary data.</text>
</comment>
<proteinExistence type="predicted"/>
<dbReference type="EMBL" id="JACEIK010017922">
    <property type="protein sequence ID" value="MCE5165932.1"/>
    <property type="molecule type" value="Genomic_DNA"/>
</dbReference>
<evidence type="ECO:0000313" key="1">
    <source>
        <dbReference type="EMBL" id="MCE5165932.1"/>
    </source>
</evidence>
<keyword evidence="2" id="KW-1185">Reference proteome</keyword>
<accession>A0ABS8Y302</accession>
<organism evidence="1 2">
    <name type="scientific">Datura stramonium</name>
    <name type="common">Jimsonweed</name>
    <name type="synonym">Common thornapple</name>
    <dbReference type="NCBI Taxonomy" id="4076"/>
    <lineage>
        <taxon>Eukaryota</taxon>
        <taxon>Viridiplantae</taxon>
        <taxon>Streptophyta</taxon>
        <taxon>Embryophyta</taxon>
        <taxon>Tracheophyta</taxon>
        <taxon>Spermatophyta</taxon>
        <taxon>Magnoliopsida</taxon>
        <taxon>eudicotyledons</taxon>
        <taxon>Gunneridae</taxon>
        <taxon>Pentapetalae</taxon>
        <taxon>asterids</taxon>
        <taxon>lamiids</taxon>
        <taxon>Solanales</taxon>
        <taxon>Solanaceae</taxon>
        <taxon>Solanoideae</taxon>
        <taxon>Datureae</taxon>
        <taxon>Datura</taxon>
    </lineage>
</organism>
<protein>
    <submittedName>
        <fullName evidence="1">Uncharacterized protein</fullName>
    </submittedName>
</protein>